<dbReference type="InterPro" id="IPR005855">
    <property type="entry name" value="GFAT"/>
</dbReference>
<reference evidence="14" key="1">
    <citation type="submission" date="2015-09" db="EMBL/GenBank/DDBJ databases">
        <title>Complete sequence of Algoriphagus sp. M8-2.</title>
        <authorList>
            <person name="Shintani M."/>
        </authorList>
    </citation>
    <scope>NUCLEOTIDE SEQUENCE [LARGE SCALE GENOMIC DNA]</scope>
    <source>
        <strain evidence="14">M8-2</strain>
    </source>
</reference>
<feature type="domain" description="SIS" evidence="12">
    <location>
        <begin position="462"/>
        <end position="603"/>
    </location>
</feature>
<evidence type="ECO:0000256" key="4">
    <source>
        <dbReference type="ARBA" id="ARBA00016090"/>
    </source>
</evidence>
<keyword evidence="7 10" id="KW-0808">Transferase</keyword>
<keyword evidence="9 13" id="KW-0315">Glutamine amidotransferase</keyword>
<dbReference type="SUPFAM" id="SSF56235">
    <property type="entry name" value="N-terminal nucleophile aminohydrolases (Ntn hydrolases)"/>
    <property type="match status" value="1"/>
</dbReference>
<evidence type="ECO:0000256" key="10">
    <source>
        <dbReference type="HAMAP-Rule" id="MF_00164"/>
    </source>
</evidence>
<dbReference type="PATRIC" id="fig|1727163.4.peg.819"/>
<reference evidence="13 14" key="2">
    <citation type="journal article" date="2016" name="Genome Announc.">
        <title>Complete Genome Sequence of Algoriphagus sp. Strain M8-2, Isolated from a Brackish Lake.</title>
        <authorList>
            <person name="Muraguchi Y."/>
            <person name="Kushimoto K."/>
            <person name="Ohtsubo Y."/>
            <person name="Suzuki T."/>
            <person name="Dohra H."/>
            <person name="Kimbara K."/>
            <person name="Shintani M."/>
        </authorList>
    </citation>
    <scope>NUCLEOTIDE SEQUENCE [LARGE SCALE GENOMIC DNA]</scope>
    <source>
        <strain evidence="13 14">M8-2</strain>
    </source>
</reference>
<dbReference type="FunFam" id="3.40.50.10490:FF:000001">
    <property type="entry name" value="Glutamine--fructose-6-phosphate aminotransferase [isomerizing]"/>
    <property type="match status" value="1"/>
</dbReference>
<name>A0A142EK86_9BACT</name>
<feature type="domain" description="Glutamine amidotransferase type-2" evidence="11">
    <location>
        <begin position="2"/>
        <end position="221"/>
    </location>
</feature>
<comment type="subcellular location">
    <subcellularLocation>
        <location evidence="2 10">Cytoplasm</location>
    </subcellularLocation>
</comment>
<dbReference type="GO" id="GO:0006047">
    <property type="term" value="P:UDP-N-acetylglucosamine metabolic process"/>
    <property type="evidence" value="ECO:0007669"/>
    <property type="project" value="TreeGrafter"/>
</dbReference>
<dbReference type="KEGG" id="alm:AO498_03940"/>
<protein>
    <recommendedName>
        <fullName evidence="4 10">Glutamine--fructose-6-phosphate aminotransferase [isomerizing]</fullName>
        <ecNumber evidence="3 10">2.6.1.16</ecNumber>
    </recommendedName>
    <alternativeName>
        <fullName evidence="10">D-fructose-6-phosphate amidotransferase</fullName>
    </alternativeName>
    <alternativeName>
        <fullName evidence="10">GFAT</fullName>
    </alternativeName>
    <alternativeName>
        <fullName evidence="10">Glucosamine-6-phosphate synthase</fullName>
    </alternativeName>
    <alternativeName>
        <fullName evidence="10">Hexosephosphate aminotransferase</fullName>
    </alternativeName>
    <alternativeName>
        <fullName evidence="10">L-glutamine--D-fructose-6-phosphate amidotransferase</fullName>
    </alternativeName>
</protein>
<dbReference type="InterPro" id="IPR035466">
    <property type="entry name" value="GlmS/AgaS_SIS"/>
</dbReference>
<dbReference type="Pfam" id="PF01380">
    <property type="entry name" value="SIS"/>
    <property type="match status" value="2"/>
</dbReference>
<dbReference type="CDD" id="cd05008">
    <property type="entry name" value="SIS_GlmS_GlmD_1"/>
    <property type="match status" value="1"/>
</dbReference>
<gene>
    <name evidence="10" type="primary">glmS</name>
    <name evidence="13" type="ORF">AO498_03940</name>
</gene>
<evidence type="ECO:0000256" key="2">
    <source>
        <dbReference type="ARBA" id="ARBA00004496"/>
    </source>
</evidence>
<sequence>MCGIVAYVGQQEALPIILKGLKRLEYRGYDSAGVALIDQKGLSVYKKKGKVSELERHLEENGNLLSKIGIGHTRWATHGEPNDVNAHPHYSSSERFAMIHNGIIENYEVLKKDLLQKGYVFQSETDTEVFVKFIEDIFVNNNCSLEEALRLALQKVVGAYAIVLINLEEPDTLIAARKGSPLVIGVGEDEFFLASDATPIVEYTNKVVYLDDYEIAVIRDGKLQVKTIENIETSPYIDQLELELEAIEKGGFEHFMLKEIYEQPKSIADCLRGRLDPKSGRLVLGGLRDYMNKFQNAERIIITACGTSWHAGLVAEYLFEEFARVPVEVEYASEFRYRNPVISDKDFVIAISQSGETADTLAAIELAKSKGATIFGVCNVVGSSIPRATHAGSYTHAGPEIGVASTKAFTAQISVLTMMALKLGYQRGTLPESKYILMLHELADIPNKVERALQTNEIVKSIAEQYKDARNMLYLGRGYNFPVALEGALKLKEISYIHAEGYPAAEMKHGPIALIDEEMPVIFIATLDSSYEKVVSNIQEVKARKGKVIAVVTEGDIQVKALADHVIEIPPTNEAFTPLLSVVPLQLLSYHIAVLRGCNVDQPRNLAKSVTVE</sequence>
<dbReference type="EC" id="2.6.1.16" evidence="3 10"/>
<dbReference type="InterPro" id="IPR017932">
    <property type="entry name" value="GATase_2_dom"/>
</dbReference>
<keyword evidence="14" id="KW-1185">Reference proteome</keyword>
<proteinExistence type="inferred from homology"/>
<feature type="domain" description="SIS" evidence="12">
    <location>
        <begin position="290"/>
        <end position="429"/>
    </location>
</feature>
<dbReference type="GO" id="GO:0004360">
    <property type="term" value="F:glutamine-fructose-6-phosphate transaminase (isomerizing) activity"/>
    <property type="evidence" value="ECO:0007669"/>
    <property type="project" value="UniProtKB-UniRule"/>
</dbReference>
<dbReference type="OrthoDB" id="106547at2"/>
<keyword evidence="5 10" id="KW-0963">Cytoplasm</keyword>
<dbReference type="PROSITE" id="PS51464">
    <property type="entry name" value="SIS"/>
    <property type="match status" value="2"/>
</dbReference>
<dbReference type="PANTHER" id="PTHR10937:SF0">
    <property type="entry name" value="GLUTAMINE--FRUCTOSE-6-PHOSPHATE TRANSAMINASE (ISOMERIZING)"/>
    <property type="match status" value="1"/>
</dbReference>
<accession>A0A142EK86</accession>
<dbReference type="FunFam" id="3.60.20.10:FF:000006">
    <property type="entry name" value="Glutamine--fructose-6-phosphate aminotransferase [isomerizing]"/>
    <property type="match status" value="1"/>
</dbReference>
<dbReference type="GO" id="GO:0006002">
    <property type="term" value="P:fructose 6-phosphate metabolic process"/>
    <property type="evidence" value="ECO:0007669"/>
    <property type="project" value="TreeGrafter"/>
</dbReference>
<dbReference type="InterPro" id="IPR035490">
    <property type="entry name" value="GlmS/FrlB_SIS"/>
</dbReference>
<evidence type="ECO:0000256" key="3">
    <source>
        <dbReference type="ARBA" id="ARBA00012916"/>
    </source>
</evidence>
<dbReference type="RefSeq" id="WP_067543991.1">
    <property type="nucleotide sequence ID" value="NZ_CP012836.1"/>
</dbReference>
<keyword evidence="8" id="KW-0677">Repeat</keyword>
<dbReference type="GO" id="GO:0097367">
    <property type="term" value="F:carbohydrate derivative binding"/>
    <property type="evidence" value="ECO:0007669"/>
    <property type="project" value="InterPro"/>
</dbReference>
<evidence type="ECO:0000256" key="9">
    <source>
        <dbReference type="ARBA" id="ARBA00022962"/>
    </source>
</evidence>
<feature type="active site" description="Nucleophile; for GATase activity" evidence="10">
    <location>
        <position position="2"/>
    </location>
</feature>
<dbReference type="InterPro" id="IPR029055">
    <property type="entry name" value="Ntn_hydrolases_N"/>
</dbReference>
<comment type="catalytic activity">
    <reaction evidence="1 10">
        <text>D-fructose 6-phosphate + L-glutamine = D-glucosamine 6-phosphate + L-glutamate</text>
        <dbReference type="Rhea" id="RHEA:13237"/>
        <dbReference type="ChEBI" id="CHEBI:29985"/>
        <dbReference type="ChEBI" id="CHEBI:58359"/>
        <dbReference type="ChEBI" id="CHEBI:58725"/>
        <dbReference type="ChEBI" id="CHEBI:61527"/>
        <dbReference type="EC" id="2.6.1.16"/>
    </reaction>
</comment>
<dbReference type="EMBL" id="CP012836">
    <property type="protein sequence ID" value="AMQ55541.1"/>
    <property type="molecule type" value="Genomic_DNA"/>
</dbReference>
<dbReference type="CDD" id="cd05009">
    <property type="entry name" value="SIS_GlmS_GlmD_2"/>
    <property type="match status" value="1"/>
</dbReference>
<dbReference type="InterPro" id="IPR046348">
    <property type="entry name" value="SIS_dom_sf"/>
</dbReference>
<comment type="function">
    <text evidence="10">Catalyzes the first step in hexosamine metabolism, converting fructose-6P into glucosamine-6P using glutamine as a nitrogen source.</text>
</comment>
<evidence type="ECO:0000313" key="14">
    <source>
        <dbReference type="Proteomes" id="UP000073816"/>
    </source>
</evidence>
<dbReference type="CDD" id="cd00714">
    <property type="entry name" value="GFAT"/>
    <property type="match status" value="1"/>
</dbReference>
<evidence type="ECO:0000313" key="13">
    <source>
        <dbReference type="EMBL" id="AMQ55541.1"/>
    </source>
</evidence>
<dbReference type="PROSITE" id="PS51278">
    <property type="entry name" value="GATASE_TYPE_2"/>
    <property type="match status" value="1"/>
</dbReference>
<dbReference type="STRING" id="1727163.AO498_03940"/>
<dbReference type="InterPro" id="IPR047084">
    <property type="entry name" value="GFAT_N"/>
</dbReference>
<dbReference type="Gene3D" id="3.60.20.10">
    <property type="entry name" value="Glutamine Phosphoribosylpyrophosphate, subunit 1, domain 1"/>
    <property type="match status" value="1"/>
</dbReference>
<evidence type="ECO:0000256" key="6">
    <source>
        <dbReference type="ARBA" id="ARBA00022576"/>
    </source>
</evidence>
<feature type="active site" description="For Fru-6P isomerization activity" evidence="10">
    <location>
        <position position="608"/>
    </location>
</feature>
<organism evidence="13 14">
    <name type="scientific">Algoriphagus sanaruensis</name>
    <dbReference type="NCBI Taxonomy" id="1727163"/>
    <lineage>
        <taxon>Bacteria</taxon>
        <taxon>Pseudomonadati</taxon>
        <taxon>Bacteroidota</taxon>
        <taxon>Cytophagia</taxon>
        <taxon>Cytophagales</taxon>
        <taxon>Cyclobacteriaceae</taxon>
        <taxon>Algoriphagus</taxon>
    </lineage>
</organism>
<evidence type="ECO:0000256" key="7">
    <source>
        <dbReference type="ARBA" id="ARBA00022679"/>
    </source>
</evidence>
<dbReference type="NCBIfam" id="NF001484">
    <property type="entry name" value="PRK00331.1"/>
    <property type="match status" value="1"/>
</dbReference>
<dbReference type="GO" id="GO:0006487">
    <property type="term" value="P:protein N-linked glycosylation"/>
    <property type="evidence" value="ECO:0007669"/>
    <property type="project" value="TreeGrafter"/>
</dbReference>
<dbReference type="PANTHER" id="PTHR10937">
    <property type="entry name" value="GLUCOSAMINE--FRUCTOSE-6-PHOSPHATE AMINOTRANSFERASE, ISOMERIZING"/>
    <property type="match status" value="1"/>
</dbReference>
<comment type="subunit">
    <text evidence="10">Homodimer.</text>
</comment>
<dbReference type="Gene3D" id="3.40.50.10490">
    <property type="entry name" value="Glucose-6-phosphate isomerase like protein, domain 1"/>
    <property type="match status" value="2"/>
</dbReference>
<dbReference type="Pfam" id="PF13522">
    <property type="entry name" value="GATase_6"/>
    <property type="match status" value="1"/>
</dbReference>
<evidence type="ECO:0000259" key="11">
    <source>
        <dbReference type="PROSITE" id="PS51278"/>
    </source>
</evidence>
<dbReference type="NCBIfam" id="TIGR01135">
    <property type="entry name" value="glmS"/>
    <property type="match status" value="1"/>
</dbReference>
<evidence type="ECO:0000256" key="5">
    <source>
        <dbReference type="ARBA" id="ARBA00022490"/>
    </source>
</evidence>
<dbReference type="InterPro" id="IPR001347">
    <property type="entry name" value="SIS_dom"/>
</dbReference>
<dbReference type="GO" id="GO:0005975">
    <property type="term" value="P:carbohydrate metabolic process"/>
    <property type="evidence" value="ECO:0007669"/>
    <property type="project" value="UniProtKB-UniRule"/>
</dbReference>
<dbReference type="SUPFAM" id="SSF53697">
    <property type="entry name" value="SIS domain"/>
    <property type="match status" value="1"/>
</dbReference>
<feature type="initiator methionine" description="Removed" evidence="10">
    <location>
        <position position="1"/>
    </location>
</feature>
<evidence type="ECO:0000256" key="1">
    <source>
        <dbReference type="ARBA" id="ARBA00001031"/>
    </source>
</evidence>
<evidence type="ECO:0000259" key="12">
    <source>
        <dbReference type="PROSITE" id="PS51464"/>
    </source>
</evidence>
<dbReference type="HAMAP" id="MF_00164">
    <property type="entry name" value="GlmS"/>
    <property type="match status" value="1"/>
</dbReference>
<evidence type="ECO:0000256" key="8">
    <source>
        <dbReference type="ARBA" id="ARBA00022737"/>
    </source>
</evidence>
<dbReference type="GO" id="GO:0005829">
    <property type="term" value="C:cytosol"/>
    <property type="evidence" value="ECO:0007669"/>
    <property type="project" value="TreeGrafter"/>
</dbReference>
<keyword evidence="6 10" id="KW-0032">Aminotransferase</keyword>
<dbReference type="AlphaFoldDB" id="A0A142EK86"/>
<dbReference type="Proteomes" id="UP000073816">
    <property type="component" value="Chromosome"/>
</dbReference>